<accession>A0ABP3RJD5</accession>
<organism evidence="2 3">
    <name type="scientific">Sporichthya brevicatena</name>
    <dbReference type="NCBI Taxonomy" id="171442"/>
    <lineage>
        <taxon>Bacteria</taxon>
        <taxon>Bacillati</taxon>
        <taxon>Actinomycetota</taxon>
        <taxon>Actinomycetes</taxon>
        <taxon>Sporichthyales</taxon>
        <taxon>Sporichthyaceae</taxon>
        <taxon>Sporichthya</taxon>
    </lineage>
</organism>
<dbReference type="PANTHER" id="PTHR43539">
    <property type="entry name" value="FLAVIN-BINDING MONOOXYGENASE-LIKE PROTEIN (AFU_ORTHOLOGUE AFUA_4G09220)"/>
    <property type="match status" value="1"/>
</dbReference>
<dbReference type="Gene3D" id="3.50.50.60">
    <property type="entry name" value="FAD/NAD(P)-binding domain"/>
    <property type="match status" value="1"/>
</dbReference>
<gene>
    <name evidence="2" type="ORF">GCM10009547_07830</name>
</gene>
<dbReference type="SUPFAM" id="SSF54427">
    <property type="entry name" value="NTF2-like"/>
    <property type="match status" value="1"/>
</dbReference>
<dbReference type="RefSeq" id="WP_344601814.1">
    <property type="nucleotide sequence ID" value="NZ_BAAAHE010000007.1"/>
</dbReference>
<keyword evidence="1" id="KW-0560">Oxidoreductase</keyword>
<proteinExistence type="predicted"/>
<evidence type="ECO:0000313" key="2">
    <source>
        <dbReference type="EMBL" id="GAA0608309.1"/>
    </source>
</evidence>
<dbReference type="PANTHER" id="PTHR43539:SF68">
    <property type="entry name" value="FLAVIN-BINDING MONOOXYGENASE-LIKE PROTEIN (AFU_ORTHOLOGUE AFUA_4G09220)"/>
    <property type="match status" value="1"/>
</dbReference>
<dbReference type="Pfam" id="PF13738">
    <property type="entry name" value="Pyr_redox_3"/>
    <property type="match status" value="1"/>
</dbReference>
<protein>
    <submittedName>
        <fullName evidence="2">NAD(P)/FAD-dependent oxidoreductase</fullName>
    </submittedName>
</protein>
<evidence type="ECO:0000313" key="3">
    <source>
        <dbReference type="Proteomes" id="UP001500957"/>
    </source>
</evidence>
<reference evidence="3" key="1">
    <citation type="journal article" date="2019" name="Int. J. Syst. Evol. Microbiol.">
        <title>The Global Catalogue of Microorganisms (GCM) 10K type strain sequencing project: providing services to taxonomists for standard genome sequencing and annotation.</title>
        <authorList>
            <consortium name="The Broad Institute Genomics Platform"/>
            <consortium name="The Broad Institute Genome Sequencing Center for Infectious Disease"/>
            <person name="Wu L."/>
            <person name="Ma J."/>
        </authorList>
    </citation>
    <scope>NUCLEOTIDE SEQUENCE [LARGE SCALE GENOMIC DNA]</scope>
    <source>
        <strain evidence="3">JCM 10671</strain>
    </source>
</reference>
<dbReference type="Gene3D" id="3.10.450.50">
    <property type="match status" value="1"/>
</dbReference>
<dbReference type="InterPro" id="IPR050982">
    <property type="entry name" value="Auxin_biosynth/cation_transpt"/>
</dbReference>
<dbReference type="InterPro" id="IPR036188">
    <property type="entry name" value="FAD/NAD-bd_sf"/>
</dbReference>
<name>A0ABP3RJD5_9ACTN</name>
<comment type="caution">
    <text evidence="2">The sequence shown here is derived from an EMBL/GenBank/DDBJ whole genome shotgun (WGS) entry which is preliminary data.</text>
</comment>
<dbReference type="SUPFAM" id="SSF51905">
    <property type="entry name" value="FAD/NAD(P)-binding domain"/>
    <property type="match status" value="1"/>
</dbReference>
<evidence type="ECO:0000256" key="1">
    <source>
        <dbReference type="ARBA" id="ARBA00023002"/>
    </source>
</evidence>
<dbReference type="Proteomes" id="UP001500957">
    <property type="component" value="Unassembled WGS sequence"/>
</dbReference>
<dbReference type="PRINTS" id="PR00368">
    <property type="entry name" value="FADPNR"/>
</dbReference>
<dbReference type="PRINTS" id="PR00411">
    <property type="entry name" value="PNDRDTASEI"/>
</dbReference>
<keyword evidence="3" id="KW-1185">Reference proteome</keyword>
<dbReference type="EMBL" id="BAAAHE010000007">
    <property type="protein sequence ID" value="GAA0608309.1"/>
    <property type="molecule type" value="Genomic_DNA"/>
</dbReference>
<sequence length="602" mass="66366">MTAPIALKEASLSELADVDAGGIFDEWLKHFAAAVASGSAERIAAQFAPDGYWRDLLAFTWDFRTRSGREDIAAGFAETLERTAPQAVRLAAERMAPRASKYLGQPVVEGYVDFETAVGHGTAYVRLRLPEGSERALAWVALTTLQSLTGHEDRVGERRPTGTEFSWEFGGDNWLDLRNKEIEYSDRDPQVLIIGGGQAGLALGARLKQFGVDALLVEKNPRIGDNWRNRYHSLTLHNEVWANSLPYIPFPATWPTFLPKDKLAGWLEYYAEAMELNVWTGTELLRASFDEETERWSATVRRADGTERTLAVPHLVFATGGVSGRPKMPSMPGLENFAGEVVHSSGFSSGTSYAGKKAIVVGAGNSGHDVAQDLHANGAAEITMIQRGPTVVVSLLPSGILVYSLYRTGPAEDIDFITAANPYDLLVQSYRWLTKRTSQYDSELLEGLQKAGFKVGFGEDDTGFHMQYLRRGGGYYINVGCSELIIDGKIRVVQDENVGTFDRDGLVLADGEKLDADLVVMATGYDNMQEQIRWFCGDAVADRVGPVWGWDDQGFMRNIWRRTPQDGLWVMGGGLNECRLYSRFLAVQITAALEGILPERAS</sequence>
<dbReference type="InterPro" id="IPR032710">
    <property type="entry name" value="NTF2-like_dom_sf"/>
</dbReference>